<reference evidence="4 5" key="1">
    <citation type="submission" date="2016-10" db="EMBL/GenBank/DDBJ databases">
        <authorList>
            <person name="de Groot N.N."/>
        </authorList>
    </citation>
    <scope>NUCLEOTIDE SEQUENCE [LARGE SCALE GENOMIC DNA]</scope>
    <source>
        <strain evidence="4 5">DSM 22220</strain>
    </source>
</reference>
<dbReference type="OrthoDB" id="7056813at2"/>
<evidence type="ECO:0000313" key="5">
    <source>
        <dbReference type="Proteomes" id="UP000199344"/>
    </source>
</evidence>
<dbReference type="Gene3D" id="1.10.357.10">
    <property type="entry name" value="Tetracycline Repressor, domain 2"/>
    <property type="match status" value="1"/>
</dbReference>
<dbReference type="PANTHER" id="PTHR30055">
    <property type="entry name" value="HTH-TYPE TRANSCRIPTIONAL REGULATOR RUTR"/>
    <property type="match status" value="1"/>
</dbReference>
<dbReference type="RefSeq" id="WP_090520836.1">
    <property type="nucleotide sequence ID" value="NZ_FNAH01000001.1"/>
</dbReference>
<dbReference type="InterPro" id="IPR001647">
    <property type="entry name" value="HTH_TetR"/>
</dbReference>
<evidence type="ECO:0000256" key="1">
    <source>
        <dbReference type="ARBA" id="ARBA00023125"/>
    </source>
</evidence>
<evidence type="ECO:0000259" key="3">
    <source>
        <dbReference type="PROSITE" id="PS50977"/>
    </source>
</evidence>
<dbReference type="SUPFAM" id="SSF48498">
    <property type="entry name" value="Tetracyclin repressor-like, C-terminal domain"/>
    <property type="match status" value="1"/>
</dbReference>
<dbReference type="Proteomes" id="UP000199344">
    <property type="component" value="Unassembled WGS sequence"/>
</dbReference>
<dbReference type="InterPro" id="IPR050109">
    <property type="entry name" value="HTH-type_TetR-like_transc_reg"/>
</dbReference>
<feature type="DNA-binding region" description="H-T-H motif" evidence="2">
    <location>
        <begin position="29"/>
        <end position="48"/>
    </location>
</feature>
<feature type="domain" description="HTH tetR-type" evidence="3">
    <location>
        <begin position="6"/>
        <end position="66"/>
    </location>
</feature>
<dbReference type="GO" id="GO:0000976">
    <property type="term" value="F:transcription cis-regulatory region binding"/>
    <property type="evidence" value="ECO:0007669"/>
    <property type="project" value="TreeGrafter"/>
</dbReference>
<accession>A0A1G6V3Y8</accession>
<dbReference type="InterPro" id="IPR009057">
    <property type="entry name" value="Homeodomain-like_sf"/>
</dbReference>
<dbReference type="Pfam" id="PF00440">
    <property type="entry name" value="TetR_N"/>
    <property type="match status" value="1"/>
</dbReference>
<dbReference type="PANTHER" id="PTHR30055:SF220">
    <property type="entry name" value="TETR-FAMILY REGULATORY PROTEIN"/>
    <property type="match status" value="1"/>
</dbReference>
<dbReference type="GO" id="GO:0003700">
    <property type="term" value="F:DNA-binding transcription factor activity"/>
    <property type="evidence" value="ECO:0007669"/>
    <property type="project" value="TreeGrafter"/>
</dbReference>
<proteinExistence type="predicted"/>
<dbReference type="PRINTS" id="PR00455">
    <property type="entry name" value="HTHTETR"/>
</dbReference>
<name>A0A1G6V3Y8_9RHOB</name>
<dbReference type="EMBL" id="FNAH01000001">
    <property type="protein sequence ID" value="SDD48360.1"/>
    <property type="molecule type" value="Genomic_DNA"/>
</dbReference>
<evidence type="ECO:0000256" key="2">
    <source>
        <dbReference type="PROSITE-ProRule" id="PRU00335"/>
    </source>
</evidence>
<dbReference type="InterPro" id="IPR036271">
    <property type="entry name" value="Tet_transcr_reg_TetR-rel_C_sf"/>
</dbReference>
<dbReference type="SUPFAM" id="SSF46689">
    <property type="entry name" value="Homeodomain-like"/>
    <property type="match status" value="1"/>
</dbReference>
<dbReference type="PROSITE" id="PS50977">
    <property type="entry name" value="HTH_TETR_2"/>
    <property type="match status" value="1"/>
</dbReference>
<gene>
    <name evidence="4" type="ORF">SAMN05421538_101701</name>
</gene>
<dbReference type="AlphaFoldDB" id="A0A1G6V3Y8"/>
<organism evidence="4 5">
    <name type="scientific">Paracoccus isoporae</name>
    <dbReference type="NCBI Taxonomy" id="591205"/>
    <lineage>
        <taxon>Bacteria</taxon>
        <taxon>Pseudomonadati</taxon>
        <taxon>Pseudomonadota</taxon>
        <taxon>Alphaproteobacteria</taxon>
        <taxon>Rhodobacterales</taxon>
        <taxon>Paracoccaceae</taxon>
        <taxon>Paracoccus</taxon>
    </lineage>
</organism>
<keyword evidence="1 2" id="KW-0238">DNA-binding</keyword>
<sequence>MAYHHGNLRAALIAAAIDIIDEEGLDGVSIRKVADRVGVSVAAPFRHFSSKADLISAVAETAIEKLVNTITHTQSEGPEDDALHQLELFSIGYIRWVRDNPTQYDLIGSRPIDEFKVSEKLFELYMWLRDTMFDLIVQAERDGQLRPGCPHGRAVAARLSLRAAANAVARALYGLAGWRGSIPADAQGDRGLF</sequence>
<keyword evidence="5" id="KW-1185">Reference proteome</keyword>
<protein>
    <submittedName>
        <fullName evidence="4">DNA-binding transcriptional regulator, AcrR family</fullName>
    </submittedName>
</protein>
<evidence type="ECO:0000313" key="4">
    <source>
        <dbReference type="EMBL" id="SDD48360.1"/>
    </source>
</evidence>